<reference evidence="2 3" key="1">
    <citation type="submission" date="2019-05" db="EMBL/GenBank/DDBJ databases">
        <title>Another draft genome of Portunus trituberculatus and its Hox gene families provides insights of decapod evolution.</title>
        <authorList>
            <person name="Jeong J.-H."/>
            <person name="Song I."/>
            <person name="Kim S."/>
            <person name="Choi T."/>
            <person name="Kim D."/>
            <person name="Ryu S."/>
            <person name="Kim W."/>
        </authorList>
    </citation>
    <scope>NUCLEOTIDE SEQUENCE [LARGE SCALE GENOMIC DNA]</scope>
    <source>
        <tissue evidence="2">Muscle</tissue>
    </source>
</reference>
<dbReference type="EMBL" id="VSRR010019189">
    <property type="protein sequence ID" value="MPC61992.1"/>
    <property type="molecule type" value="Genomic_DNA"/>
</dbReference>
<protein>
    <submittedName>
        <fullName evidence="2">Uncharacterized protein</fullName>
    </submittedName>
</protein>
<sequence>MTRYSSHSNSQTQQEASSRIPTPYTHSRPQRQPQRPQADHRQTTGDHKDTTGDHGGPSQTYAGGRKVEANRRNIAIIQLNPRIIERTITRVNAISHPSPRLPRCTHQLSP</sequence>
<comment type="caution">
    <text evidence="2">The sequence shown here is derived from an EMBL/GenBank/DDBJ whole genome shotgun (WGS) entry which is preliminary data.</text>
</comment>
<dbReference type="Proteomes" id="UP000324222">
    <property type="component" value="Unassembled WGS sequence"/>
</dbReference>
<organism evidence="2 3">
    <name type="scientific">Portunus trituberculatus</name>
    <name type="common">Swimming crab</name>
    <name type="synonym">Neptunus trituberculatus</name>
    <dbReference type="NCBI Taxonomy" id="210409"/>
    <lineage>
        <taxon>Eukaryota</taxon>
        <taxon>Metazoa</taxon>
        <taxon>Ecdysozoa</taxon>
        <taxon>Arthropoda</taxon>
        <taxon>Crustacea</taxon>
        <taxon>Multicrustacea</taxon>
        <taxon>Malacostraca</taxon>
        <taxon>Eumalacostraca</taxon>
        <taxon>Eucarida</taxon>
        <taxon>Decapoda</taxon>
        <taxon>Pleocyemata</taxon>
        <taxon>Brachyura</taxon>
        <taxon>Eubrachyura</taxon>
        <taxon>Portunoidea</taxon>
        <taxon>Portunidae</taxon>
        <taxon>Portuninae</taxon>
        <taxon>Portunus</taxon>
    </lineage>
</organism>
<evidence type="ECO:0000313" key="3">
    <source>
        <dbReference type="Proteomes" id="UP000324222"/>
    </source>
</evidence>
<feature type="compositionally biased region" description="Polar residues" evidence="1">
    <location>
        <begin position="1"/>
        <end position="27"/>
    </location>
</feature>
<feature type="region of interest" description="Disordered" evidence="1">
    <location>
        <begin position="1"/>
        <end position="70"/>
    </location>
</feature>
<evidence type="ECO:0000313" key="2">
    <source>
        <dbReference type="EMBL" id="MPC61992.1"/>
    </source>
</evidence>
<name>A0A5B7GT39_PORTR</name>
<gene>
    <name evidence="2" type="ORF">E2C01_056072</name>
</gene>
<accession>A0A5B7GT39</accession>
<feature type="compositionally biased region" description="Basic and acidic residues" evidence="1">
    <location>
        <begin position="37"/>
        <end position="52"/>
    </location>
</feature>
<keyword evidence="3" id="KW-1185">Reference proteome</keyword>
<proteinExistence type="predicted"/>
<evidence type="ECO:0000256" key="1">
    <source>
        <dbReference type="SAM" id="MobiDB-lite"/>
    </source>
</evidence>
<dbReference type="AlphaFoldDB" id="A0A5B7GT39"/>